<protein>
    <submittedName>
        <fullName evidence="2">Uncharacterized protein</fullName>
    </submittedName>
</protein>
<organism evidence="2 3">
    <name type="scientific">Dryococelus australis</name>
    <dbReference type="NCBI Taxonomy" id="614101"/>
    <lineage>
        <taxon>Eukaryota</taxon>
        <taxon>Metazoa</taxon>
        <taxon>Ecdysozoa</taxon>
        <taxon>Arthropoda</taxon>
        <taxon>Hexapoda</taxon>
        <taxon>Insecta</taxon>
        <taxon>Pterygota</taxon>
        <taxon>Neoptera</taxon>
        <taxon>Polyneoptera</taxon>
        <taxon>Phasmatodea</taxon>
        <taxon>Verophasmatodea</taxon>
        <taxon>Anareolatae</taxon>
        <taxon>Phasmatidae</taxon>
        <taxon>Eurycanthinae</taxon>
        <taxon>Dryococelus</taxon>
    </lineage>
</organism>
<feature type="region of interest" description="Disordered" evidence="1">
    <location>
        <begin position="877"/>
        <end position="896"/>
    </location>
</feature>
<dbReference type="EMBL" id="JARBHB010000002">
    <property type="protein sequence ID" value="KAJ8894020.1"/>
    <property type="molecule type" value="Genomic_DNA"/>
</dbReference>
<accession>A0ABQ9IBH4</accession>
<gene>
    <name evidence="2" type="ORF">PR048_006630</name>
</gene>
<dbReference type="Proteomes" id="UP001159363">
    <property type="component" value="Chromosome 2"/>
</dbReference>
<sequence>MTNILQKYLCLKFNVSPNNNANVAWKRARPHQRNNHASSLLYAQLFCSGRKDAYRRRTWVAGGRVLRRVAGAMQMRSQDSPVLAVSNTPTALAFWRDLVGSELLTVDEDEARPPRKPAYQAASSGTVPTCENRTATPPEPNPSVRKESQTVMTKNGVKSVNTKYGKSPYSLWLRVTGTNNADSTRSFLGYCNKKIIVSAAVKVIHMFVHWLLPHRVANVTSRLAIWHSLLVSLQVCYWLRVVQGVSNKLRSNCNDSFSVHVFDFYLDKINFKLIYTDVTFSHVSEFIRHTLDDSAPIADLQALVHVIPVDDVGTLRNHIVAACETIRNFSGIHQHILVSMQRRQGFRKVRSNREWTTGLDVTSRRQREHQTRNRLLEESELGDESAMSYTTFEKQAPSECKSECLKAVHHKTAMGATEFSSLKITGSPLEVPPVHAELREHCTPVQSPARKDDGAPVARASVTLMDPALLSRIMRKRCRLNSKMLLPCSTSDIGRELARFNPRPGHIGFSHGVIVPLVGGFSRGSPVSLALSFRRSSILTSITLIDSQDLDVKSRSFLKRSLYPEEPLPSSALKTSMLRAVQMSPLLCTAASRDLHCHAAVRGPPPRKQAEPAAAAAAVTLADAAPPPGSLRPGQGRARAPAPLIYRPLAKYEELGKPESIKWVFKKSRFAPHLTADPASLILIGSSAIVRDTRISRKKKFAICIHGYSSASCKLSLENYTRGQRAAFLRTQLHSLTFPSPECKNSFTWVRHGSMYSVRVRGKAEHVSERRSRNDRRRLTSLLRGNIDLGMDTRVRLPREYPQRCVSLEANAKLYTSLSRLTPSSTRNKSGPGNPRGFPSFAGTGLRHILDAPRMRAVLPSLECGIRREQCRRGAHVEEDYKSHVPSTSSRTNGDIDGVSYEQILERKHFGGTRNRDSRSEKHRTNMVVADLPWRSRLVRHQSVVREALGSNPGLGMDDQERDFDTQIPVTEQAGLKNSTRDTRAKRQRSQQTRNTNRVTGKCRNLKETPHHGIVRCDSQSYTDYCGRQESGRVSYLFSSGVLFPLSPLLPLYQTIALSRVHELRRAQLTAAISSFMPGLHHHGSKLDPRSDLRSTQKTVAPFEFRAGLEILMKFISNRHISAVRNLDPRSAAITGDDVGETGHTLAALAVVGGVALRKGPVDQRAARLTGQL</sequence>
<comment type="caution">
    <text evidence="2">The sequence shown here is derived from an EMBL/GenBank/DDBJ whole genome shotgun (WGS) entry which is preliminary data.</text>
</comment>
<feature type="region of interest" description="Disordered" evidence="1">
    <location>
        <begin position="970"/>
        <end position="998"/>
    </location>
</feature>
<feature type="compositionally biased region" description="Polar residues" evidence="1">
    <location>
        <begin position="121"/>
        <end position="135"/>
    </location>
</feature>
<evidence type="ECO:0000256" key="1">
    <source>
        <dbReference type="SAM" id="MobiDB-lite"/>
    </source>
</evidence>
<evidence type="ECO:0000313" key="2">
    <source>
        <dbReference type="EMBL" id="KAJ8894020.1"/>
    </source>
</evidence>
<reference evidence="2 3" key="1">
    <citation type="submission" date="2023-02" db="EMBL/GenBank/DDBJ databases">
        <title>LHISI_Scaffold_Assembly.</title>
        <authorList>
            <person name="Stuart O.P."/>
            <person name="Cleave R."/>
            <person name="Magrath M.J.L."/>
            <person name="Mikheyev A.S."/>
        </authorList>
    </citation>
    <scope>NUCLEOTIDE SEQUENCE [LARGE SCALE GENOMIC DNA]</scope>
    <source>
        <strain evidence="2">Daus_M_001</strain>
        <tissue evidence="2">Leg muscle</tissue>
    </source>
</reference>
<feature type="region of interest" description="Disordered" evidence="1">
    <location>
        <begin position="109"/>
        <end position="151"/>
    </location>
</feature>
<keyword evidence="3" id="KW-1185">Reference proteome</keyword>
<evidence type="ECO:0000313" key="3">
    <source>
        <dbReference type="Proteomes" id="UP001159363"/>
    </source>
</evidence>
<proteinExistence type="predicted"/>
<name>A0ABQ9IBH4_9NEOP</name>